<dbReference type="Gene3D" id="1.10.510.10">
    <property type="entry name" value="Transferase(Phosphotransferase) domain 1"/>
    <property type="match status" value="1"/>
</dbReference>
<dbReference type="SMART" id="SM00220">
    <property type="entry name" value="S_TKc"/>
    <property type="match status" value="1"/>
</dbReference>
<gene>
    <name evidence="4" type="ORF">JIG36_04605</name>
</gene>
<evidence type="ECO:0000313" key="4">
    <source>
        <dbReference type="EMBL" id="MBM2614837.1"/>
    </source>
</evidence>
<dbReference type="InterPro" id="IPR003018">
    <property type="entry name" value="GAF"/>
</dbReference>
<keyword evidence="5" id="KW-1185">Reference proteome</keyword>
<dbReference type="Proteomes" id="UP000632138">
    <property type="component" value="Unassembled WGS sequence"/>
</dbReference>
<dbReference type="Gene3D" id="3.30.450.40">
    <property type="match status" value="1"/>
</dbReference>
<dbReference type="Pfam" id="PF00069">
    <property type="entry name" value="Pkinase"/>
    <property type="match status" value="1"/>
</dbReference>
<dbReference type="PROSITE" id="PS50887">
    <property type="entry name" value="GGDEF"/>
    <property type="match status" value="1"/>
</dbReference>
<dbReference type="InterPro" id="IPR027417">
    <property type="entry name" value="P-loop_NTPase"/>
</dbReference>
<dbReference type="Pfam" id="PF01590">
    <property type="entry name" value="GAF"/>
    <property type="match status" value="1"/>
</dbReference>
<dbReference type="SUPFAM" id="SSF55073">
    <property type="entry name" value="Nucleotide cyclase"/>
    <property type="match status" value="1"/>
</dbReference>
<dbReference type="Pfam" id="PF00990">
    <property type="entry name" value="GGDEF"/>
    <property type="match status" value="1"/>
</dbReference>
<dbReference type="Pfam" id="PF13191">
    <property type="entry name" value="AAA_16"/>
    <property type="match status" value="1"/>
</dbReference>
<dbReference type="EMBL" id="JAENHP010000001">
    <property type="protein sequence ID" value="MBM2614837.1"/>
    <property type="molecule type" value="Genomic_DNA"/>
</dbReference>
<proteinExistence type="predicted"/>
<dbReference type="SUPFAM" id="SSF55781">
    <property type="entry name" value="GAF domain-like"/>
    <property type="match status" value="1"/>
</dbReference>
<organism evidence="4 5">
    <name type="scientific">Paractinoplanes ovalisporus</name>
    <dbReference type="NCBI Taxonomy" id="2810368"/>
    <lineage>
        <taxon>Bacteria</taxon>
        <taxon>Bacillati</taxon>
        <taxon>Actinomycetota</taxon>
        <taxon>Actinomycetes</taxon>
        <taxon>Micromonosporales</taxon>
        <taxon>Micromonosporaceae</taxon>
        <taxon>Paractinoplanes</taxon>
    </lineage>
</organism>
<name>A0ABS2A4V4_9ACTN</name>
<dbReference type="CDD" id="cd01949">
    <property type="entry name" value="GGDEF"/>
    <property type="match status" value="1"/>
</dbReference>
<evidence type="ECO:0000313" key="5">
    <source>
        <dbReference type="Proteomes" id="UP000632138"/>
    </source>
</evidence>
<evidence type="ECO:0000259" key="3">
    <source>
        <dbReference type="PROSITE" id="PS50887"/>
    </source>
</evidence>
<evidence type="ECO:0000256" key="1">
    <source>
        <dbReference type="ARBA" id="ARBA00004167"/>
    </source>
</evidence>
<comment type="caution">
    <text evidence="4">The sequence shown here is derived from an EMBL/GenBank/DDBJ whole genome shotgun (WGS) entry which is preliminary data.</text>
</comment>
<dbReference type="Gene3D" id="3.40.50.300">
    <property type="entry name" value="P-loop containing nucleotide triphosphate hydrolases"/>
    <property type="match status" value="1"/>
</dbReference>
<comment type="subcellular location">
    <subcellularLocation>
        <location evidence="1">Membrane</location>
        <topology evidence="1">Single-pass membrane protein</topology>
    </subcellularLocation>
</comment>
<dbReference type="Gene3D" id="3.30.70.270">
    <property type="match status" value="1"/>
</dbReference>
<dbReference type="SMART" id="SM00267">
    <property type="entry name" value="GGDEF"/>
    <property type="match status" value="1"/>
</dbReference>
<dbReference type="PROSITE" id="PS50011">
    <property type="entry name" value="PROTEIN_KINASE_DOM"/>
    <property type="match status" value="1"/>
</dbReference>
<feature type="domain" description="Protein kinase" evidence="2">
    <location>
        <begin position="1"/>
        <end position="264"/>
    </location>
</feature>
<dbReference type="CDD" id="cd14014">
    <property type="entry name" value="STKc_PknB_like"/>
    <property type="match status" value="1"/>
</dbReference>
<dbReference type="InterPro" id="IPR041664">
    <property type="entry name" value="AAA_16"/>
</dbReference>
<dbReference type="SMART" id="SM00065">
    <property type="entry name" value="GAF"/>
    <property type="match status" value="1"/>
</dbReference>
<dbReference type="InterPro" id="IPR029787">
    <property type="entry name" value="Nucleotide_cyclase"/>
</dbReference>
<dbReference type="InterPro" id="IPR000160">
    <property type="entry name" value="GGDEF_dom"/>
</dbReference>
<feature type="domain" description="GGDEF" evidence="3">
    <location>
        <begin position="1445"/>
        <end position="1580"/>
    </location>
</feature>
<evidence type="ECO:0000259" key="2">
    <source>
        <dbReference type="PROSITE" id="PS50011"/>
    </source>
</evidence>
<dbReference type="InterPro" id="IPR043128">
    <property type="entry name" value="Rev_trsase/Diguanyl_cyclase"/>
</dbReference>
<dbReference type="InterPro" id="IPR011009">
    <property type="entry name" value="Kinase-like_dom_sf"/>
</dbReference>
<accession>A0ABS2A4V4</accession>
<dbReference type="InterPro" id="IPR029016">
    <property type="entry name" value="GAF-like_dom_sf"/>
</dbReference>
<dbReference type="SUPFAM" id="SSF52540">
    <property type="entry name" value="P-loop containing nucleoside triphosphate hydrolases"/>
    <property type="match status" value="1"/>
</dbReference>
<dbReference type="NCBIfam" id="TIGR00254">
    <property type="entry name" value="GGDEF"/>
    <property type="match status" value="1"/>
</dbReference>
<protein>
    <submittedName>
        <fullName evidence="4">Diguanylate cyclase</fullName>
    </submittedName>
</protein>
<dbReference type="PANTHER" id="PTHR43642:SF1">
    <property type="entry name" value="HYBRID SIGNAL TRANSDUCTION HISTIDINE KINASE G"/>
    <property type="match status" value="1"/>
</dbReference>
<dbReference type="SUPFAM" id="SSF56112">
    <property type="entry name" value="Protein kinase-like (PK-like)"/>
    <property type="match status" value="1"/>
</dbReference>
<dbReference type="InterPro" id="IPR053159">
    <property type="entry name" value="Hybrid_Histidine_Kinase"/>
</dbReference>
<sequence>MSDTQVEVLYESARTRVVRIPAHGAGRGVIRKELRGADAVERCRREREILLRLAGVEGVARLAAGAPDDTTLLLVDEGDRSLADWLRAGRPPIGAVIDVAARLADVITAVHAAGVTHKDINPANVVLDGDRPVLIDFELATTAAEERPGFTHQNQVVGTLTYLAPEQTGRTGRAVDQRSDLYSFGATLYEMAAGRPPFTGTAPLQLLHDHLARRPARVTQHDPAVPPRLADLIDRLLEKEPDRRYQSAAGCAYDLRHLDDEQFLLGARDFPTRLSGPSHLVGRDAEIDTLRGALDEALAGRLRGLLVSGPSGVGKTALINELRPAVTAAGGWFVTGKFDQFRQDAAADGAASVYRALVRLLLSENEADLARLRAALGPALGANAGLLAGLVPELGPLLGVEPEEARGDQAEVQGRLIQAALALARTVVSPARPLVMVVDDLQWATATQIALLEALLTDDGMPGLLMIGAYREEEVDAAHPLSAVLSRWQRIDPPPQALRLRNLPADDLAELLAETLRMPADRAGTLAEVIAPRTGGNPFDTVELINSLRGGGVLTHTDEGWAWDAAAVNRWVGDRDIGDLLLARLERLSRPSRQLLAVMAALGGETSLGLLAPALAVTPAEVEARLAPALEDGLVVVHQDGDVHEVAFRHDRVQKAAYALTPARARRLVHLVLAGRLSGRPEFAAVAARQYLPAAGLITGEAERRRVAELFRSTAAALRMINAAAAERYVAAAVDLAPDGDPALLDRLRIDHHRALYSVGRPAEADALYAVLAGRLDPIVLAEPAGVQIESLTVRGRAADALDLGKELLDRLGFSVSDRPQQAGVDELRAWAAGLRSGDDLGRADVSEPATVAACRLVSRMMPPAFFSDHTTLVALVTTAQRIWAGHGPSAALVVPLAHSGIASIGFRDDYATGYRVLRHIAEVGEARGWEAETAAARFLASVSTTHWFEPVEHSVDLARRAFDALVRNGDLAFACFTTHTTVPALLDCAPTLAAFEAELNRATAFTTKVGNEQNAAIMAEFAVMHRALASDANAARTTTDLTANPMAAAYRHTTRALLAAFFGDSSTLVAAAAGIEATLPFVSGNYFSATAQFARVLALLAERRFADADPVMQWLAARAADAPANFDHLVLHLRAERAWAAGDESAGPLFDAALRAVARRRRPWHHAFLAERAARFHLSEGMEYVGHRLLRDAQEHWRDWGADAKAAAQEREFPFLRERRTAALAASVASTTMAAEAVDLMAVVEASRALSSETRIDRLRIRVVEILSTLTGATKVHLLTRDDGEGDWTDGGVAITPQRVPLSIVRYAERTRTPLVLDNAVDDPRFAQDPYLDGLDLYAALAVTVLSHGEPRAMLVLENRLWRGTFTEERLDAVRIIASQLIVSIENATLYASLEQKVAERTEQLRLANAQLEILSGTDPLTGIANRRRLDRELDLAWQSAAGEPLAVAMIDIDHFKLYNDRLGHAAGDGCLRVVARTIARVVRDEGLVARYGGEEFTIVLPRTGAAAAVAVAERVQQAIHAAAQPHPAAPSGLVTVSVGVSCEVPSSGRRVADLIADADAGLYEAKHAGRNQVRFAGRAVTGR</sequence>
<dbReference type="InterPro" id="IPR000719">
    <property type="entry name" value="Prot_kinase_dom"/>
</dbReference>
<dbReference type="RefSeq" id="WP_203374693.1">
    <property type="nucleotide sequence ID" value="NZ_JAENHP010000001.1"/>
</dbReference>
<reference evidence="4 5" key="1">
    <citation type="submission" date="2021-01" db="EMBL/GenBank/DDBJ databases">
        <title>Actinoplanes sp. nov. LDG1-06 isolated from lichen.</title>
        <authorList>
            <person name="Saeng-In P."/>
            <person name="Phongsopitanun W."/>
            <person name="Kanchanasin P."/>
            <person name="Yuki M."/>
            <person name="Kudo T."/>
            <person name="Ohkuma M."/>
            <person name="Tanasupawat S."/>
        </authorList>
    </citation>
    <scope>NUCLEOTIDE SEQUENCE [LARGE SCALE GENOMIC DNA]</scope>
    <source>
        <strain evidence="4 5">LDG1-06</strain>
    </source>
</reference>
<dbReference type="PANTHER" id="PTHR43642">
    <property type="entry name" value="HYBRID SIGNAL TRANSDUCTION HISTIDINE KINASE G"/>
    <property type="match status" value="1"/>
</dbReference>